<dbReference type="GeneID" id="25905809"/>
<dbReference type="Proteomes" id="UP000054560">
    <property type="component" value="Unassembled WGS sequence"/>
</dbReference>
<dbReference type="EMBL" id="KQ241930">
    <property type="protein sequence ID" value="KNC82409.1"/>
    <property type="molecule type" value="Genomic_DNA"/>
</dbReference>
<sequence>MSPIKDIAEGSSPVGDEESVASGNESDMKNDDGGGEGRRRRRTFAELDRSYVCEHPNCGRPYASEHSLNQHVRLKHASRSPARRRGLTLPMYMPLPNQNIPGMQGGPPVSVTETIAHSPALGRVRGMPYNNPRFPLARHGSLKDCRLNVATGERVQGGAMSAHAGDTLYEHGFGSASQPGSPGGGRIPSQRLNSNQLAWSAVGGFHDSMNKSNTTSPQVDRIERMRMNSAQSPMTSLSMGNLPMRMNPNNMATSLENFQQLRDSTDNMNSWHSNKDLQMQQNQQQRQFNQSQGGSAANSRNNSVLDLMGANFVAVTGQDQSQSQQMQMQHQQYQQQQMQQRQQFSQQYPSQSSLSASNSYGNVAHNQPFKNTRSFGNDMQSMSSDSLSQQSNNLRTMLNNPLINPPPHAQQQVNRIANQSLSHGRANSWNPQASDQSMPNFSASREDLMVNTAGMFEGNGEASMPGSRNTSTTNLMNPYRGNDNMVHNNGPNQFNQQGAAPGYSSPMSISASNLESVIHTLSNSSSLSDVSQFGRASPAHSKVLSSSNLSRSNVQHQRSAGNPAMFGSGQTGEGMSTLADKASVIGRTTDMAFQQEILDHLKNLV</sequence>
<dbReference type="RefSeq" id="XP_014156311.1">
    <property type="nucleotide sequence ID" value="XM_014300836.1"/>
</dbReference>
<dbReference type="InterPro" id="IPR013087">
    <property type="entry name" value="Znf_C2H2_type"/>
</dbReference>
<feature type="compositionally biased region" description="Polar residues" evidence="2">
    <location>
        <begin position="466"/>
        <end position="476"/>
    </location>
</feature>
<feature type="region of interest" description="Disordered" evidence="2">
    <location>
        <begin position="539"/>
        <end position="573"/>
    </location>
</feature>
<feature type="region of interest" description="Disordered" evidence="2">
    <location>
        <begin position="277"/>
        <end position="301"/>
    </location>
</feature>
<dbReference type="AlphaFoldDB" id="A0A0L0G0M6"/>
<evidence type="ECO:0000259" key="3">
    <source>
        <dbReference type="PROSITE" id="PS50157"/>
    </source>
</evidence>
<keyword evidence="1" id="KW-0479">Metal-binding</keyword>
<reference evidence="4 5" key="1">
    <citation type="submission" date="2011-02" db="EMBL/GenBank/DDBJ databases">
        <title>The Genome Sequence of Sphaeroforma arctica JP610.</title>
        <authorList>
            <consortium name="The Broad Institute Genome Sequencing Platform"/>
            <person name="Russ C."/>
            <person name="Cuomo C."/>
            <person name="Young S.K."/>
            <person name="Zeng Q."/>
            <person name="Gargeya S."/>
            <person name="Alvarado L."/>
            <person name="Berlin A."/>
            <person name="Chapman S.B."/>
            <person name="Chen Z."/>
            <person name="Freedman E."/>
            <person name="Gellesch M."/>
            <person name="Goldberg J."/>
            <person name="Griggs A."/>
            <person name="Gujja S."/>
            <person name="Heilman E."/>
            <person name="Heiman D."/>
            <person name="Howarth C."/>
            <person name="Mehta T."/>
            <person name="Neiman D."/>
            <person name="Pearson M."/>
            <person name="Roberts A."/>
            <person name="Saif S."/>
            <person name="Shea T."/>
            <person name="Shenoy N."/>
            <person name="Sisk P."/>
            <person name="Stolte C."/>
            <person name="Sykes S."/>
            <person name="White J."/>
            <person name="Yandava C."/>
            <person name="Burger G."/>
            <person name="Gray M.W."/>
            <person name="Holland P.W.H."/>
            <person name="King N."/>
            <person name="Lang F.B.F."/>
            <person name="Roger A.J."/>
            <person name="Ruiz-Trillo I."/>
            <person name="Haas B."/>
            <person name="Nusbaum C."/>
            <person name="Birren B."/>
        </authorList>
    </citation>
    <scope>NUCLEOTIDE SEQUENCE [LARGE SCALE GENOMIC DNA]</scope>
    <source>
        <strain evidence="4 5">JP610</strain>
    </source>
</reference>
<organism evidence="4 5">
    <name type="scientific">Sphaeroforma arctica JP610</name>
    <dbReference type="NCBI Taxonomy" id="667725"/>
    <lineage>
        <taxon>Eukaryota</taxon>
        <taxon>Ichthyosporea</taxon>
        <taxon>Ichthyophonida</taxon>
        <taxon>Sphaeroforma</taxon>
    </lineage>
</organism>
<feature type="compositionally biased region" description="Polar residues" evidence="2">
    <location>
        <begin position="485"/>
        <end position="498"/>
    </location>
</feature>
<feature type="compositionally biased region" description="Polar residues" evidence="2">
    <location>
        <begin position="230"/>
        <end position="239"/>
    </location>
</feature>
<dbReference type="PROSITE" id="PS50157">
    <property type="entry name" value="ZINC_FINGER_C2H2_2"/>
    <property type="match status" value="1"/>
</dbReference>
<protein>
    <recommendedName>
        <fullName evidence="3">C2H2-type domain-containing protein</fullName>
    </recommendedName>
</protein>
<feature type="compositionally biased region" description="Basic and acidic residues" evidence="2">
    <location>
        <begin position="26"/>
        <end position="39"/>
    </location>
</feature>
<gene>
    <name evidence="4" type="ORF">SARC_05305</name>
</gene>
<proteinExistence type="predicted"/>
<evidence type="ECO:0000256" key="2">
    <source>
        <dbReference type="SAM" id="MobiDB-lite"/>
    </source>
</evidence>
<feature type="compositionally biased region" description="Polar residues" evidence="2">
    <location>
        <begin position="364"/>
        <end position="375"/>
    </location>
</feature>
<feature type="region of interest" description="Disordered" evidence="2">
    <location>
        <begin position="458"/>
        <end position="506"/>
    </location>
</feature>
<feature type="region of interest" description="Disordered" evidence="2">
    <location>
        <begin position="321"/>
        <end position="390"/>
    </location>
</feature>
<evidence type="ECO:0000256" key="1">
    <source>
        <dbReference type="PROSITE-ProRule" id="PRU00042"/>
    </source>
</evidence>
<feature type="compositionally biased region" description="Low complexity" evidence="2">
    <location>
        <begin position="377"/>
        <end position="390"/>
    </location>
</feature>
<name>A0A0L0G0M6_9EUKA</name>
<dbReference type="OrthoDB" id="8630045at2759"/>
<feature type="compositionally biased region" description="Low complexity" evidence="2">
    <location>
        <begin position="541"/>
        <end position="554"/>
    </location>
</feature>
<feature type="compositionally biased region" description="Low complexity" evidence="2">
    <location>
        <begin position="278"/>
        <end position="292"/>
    </location>
</feature>
<dbReference type="PROSITE" id="PS00028">
    <property type="entry name" value="ZINC_FINGER_C2H2_1"/>
    <property type="match status" value="1"/>
</dbReference>
<feature type="compositionally biased region" description="Low complexity" evidence="2">
    <location>
        <begin position="321"/>
        <end position="360"/>
    </location>
</feature>
<dbReference type="GO" id="GO:0008270">
    <property type="term" value="F:zinc ion binding"/>
    <property type="evidence" value="ECO:0007669"/>
    <property type="project" value="UniProtKB-KW"/>
</dbReference>
<feature type="domain" description="C2H2-type" evidence="3">
    <location>
        <begin position="51"/>
        <end position="81"/>
    </location>
</feature>
<accession>A0A0L0G0M6</accession>
<evidence type="ECO:0000313" key="5">
    <source>
        <dbReference type="Proteomes" id="UP000054560"/>
    </source>
</evidence>
<keyword evidence="1" id="KW-0862">Zinc</keyword>
<feature type="region of interest" description="Disordered" evidence="2">
    <location>
        <begin position="230"/>
        <end position="250"/>
    </location>
</feature>
<feature type="region of interest" description="Disordered" evidence="2">
    <location>
        <begin position="1"/>
        <end position="39"/>
    </location>
</feature>
<dbReference type="SMART" id="SM00355">
    <property type="entry name" value="ZnF_C2H2"/>
    <property type="match status" value="1"/>
</dbReference>
<evidence type="ECO:0000313" key="4">
    <source>
        <dbReference type="EMBL" id="KNC82409.1"/>
    </source>
</evidence>
<keyword evidence="1" id="KW-0863">Zinc-finger</keyword>
<keyword evidence="5" id="KW-1185">Reference proteome</keyword>
<dbReference type="Gene3D" id="3.30.160.60">
    <property type="entry name" value="Classic Zinc Finger"/>
    <property type="match status" value="1"/>
</dbReference>